<dbReference type="Gene3D" id="3.40.50.720">
    <property type="entry name" value="NAD(P)-binding Rossmann-like Domain"/>
    <property type="match status" value="1"/>
</dbReference>
<organism evidence="1 2">
    <name type="scientific">Microlunatus ginsengisoli</name>
    <dbReference type="NCBI Taxonomy" id="363863"/>
    <lineage>
        <taxon>Bacteria</taxon>
        <taxon>Bacillati</taxon>
        <taxon>Actinomycetota</taxon>
        <taxon>Actinomycetes</taxon>
        <taxon>Propionibacteriales</taxon>
        <taxon>Propionibacteriaceae</taxon>
        <taxon>Microlunatus</taxon>
    </lineage>
</organism>
<dbReference type="InterPro" id="IPR036291">
    <property type="entry name" value="NAD(P)-bd_dom_sf"/>
</dbReference>
<dbReference type="SUPFAM" id="SSF51735">
    <property type="entry name" value="NAD(P)-binding Rossmann-fold domains"/>
    <property type="match status" value="1"/>
</dbReference>
<dbReference type="RefSeq" id="WP_344801430.1">
    <property type="nucleotide sequence ID" value="NZ_BAABAB010000004.1"/>
</dbReference>
<accession>A0ABP6ZDZ0</accession>
<evidence type="ECO:0000313" key="2">
    <source>
        <dbReference type="Proteomes" id="UP001501490"/>
    </source>
</evidence>
<gene>
    <name evidence="1" type="ORF">GCM10022236_04250</name>
</gene>
<proteinExistence type="predicted"/>
<reference evidence="2" key="1">
    <citation type="journal article" date="2019" name="Int. J. Syst. Evol. Microbiol.">
        <title>The Global Catalogue of Microorganisms (GCM) 10K type strain sequencing project: providing services to taxonomists for standard genome sequencing and annotation.</title>
        <authorList>
            <consortium name="The Broad Institute Genomics Platform"/>
            <consortium name="The Broad Institute Genome Sequencing Center for Infectious Disease"/>
            <person name="Wu L."/>
            <person name="Ma J."/>
        </authorList>
    </citation>
    <scope>NUCLEOTIDE SEQUENCE [LARGE SCALE GENOMIC DNA]</scope>
    <source>
        <strain evidence="2">JCM 16929</strain>
    </source>
</reference>
<dbReference type="PANTHER" id="PTHR43431:SF7">
    <property type="entry name" value="OXIDOREDUCTASE, SHORT CHAIN DEHYDROGENASE_REDUCTASE FAMILY (AFU_ORTHOLOGUE AFUA_5G14000)"/>
    <property type="match status" value="1"/>
</dbReference>
<keyword evidence="2" id="KW-1185">Reference proteome</keyword>
<dbReference type="PANTHER" id="PTHR43431">
    <property type="entry name" value="OXIDOREDUCTASE, SHORT CHAIN DEHYDROGENASE/REDUCTASE FAMILY (AFU_ORTHOLOGUE AFUA_5G14000)"/>
    <property type="match status" value="1"/>
</dbReference>
<dbReference type="EMBL" id="BAABAB010000004">
    <property type="protein sequence ID" value="GAA3605515.1"/>
    <property type="molecule type" value="Genomic_DNA"/>
</dbReference>
<dbReference type="InterPro" id="IPR002347">
    <property type="entry name" value="SDR_fam"/>
</dbReference>
<sequence length="244" mass="25732">MAKSIAVFGAGPGLGQAVARRFAREGYAVVLVARRQTVLDRLAAELADQGARAYAVTADLADTDAIPGVSDRVRARIGDPDVIYYGAAPAGAIIPVLDLTPQKVQDLMPLGVYTLLALVRQFLPAMIARSDGAILSAQGASALQGNPQIAGGLTLAAQRNYLQALHAEVTPKGVYVGGLYIEAVIEGTPMHAWIEAAKAEGAPMPDMPTVNPNQLADQLWTMHTTKAEVEATYPEKRLPVTRPA</sequence>
<evidence type="ECO:0000313" key="1">
    <source>
        <dbReference type="EMBL" id="GAA3605515.1"/>
    </source>
</evidence>
<protein>
    <submittedName>
        <fullName evidence="1">SDR family oxidoreductase</fullName>
    </submittedName>
</protein>
<dbReference type="Pfam" id="PF00106">
    <property type="entry name" value="adh_short"/>
    <property type="match status" value="1"/>
</dbReference>
<name>A0ABP6ZDZ0_9ACTN</name>
<dbReference type="Proteomes" id="UP001501490">
    <property type="component" value="Unassembled WGS sequence"/>
</dbReference>
<comment type="caution">
    <text evidence="1">The sequence shown here is derived from an EMBL/GenBank/DDBJ whole genome shotgun (WGS) entry which is preliminary data.</text>
</comment>